<name>A0A8T0KAK2_PHAAN</name>
<organism evidence="2 3">
    <name type="scientific">Phaseolus angularis</name>
    <name type="common">Azuki bean</name>
    <name type="synonym">Vigna angularis</name>
    <dbReference type="NCBI Taxonomy" id="3914"/>
    <lineage>
        <taxon>Eukaryota</taxon>
        <taxon>Viridiplantae</taxon>
        <taxon>Streptophyta</taxon>
        <taxon>Embryophyta</taxon>
        <taxon>Tracheophyta</taxon>
        <taxon>Spermatophyta</taxon>
        <taxon>Magnoliopsida</taxon>
        <taxon>eudicotyledons</taxon>
        <taxon>Gunneridae</taxon>
        <taxon>Pentapetalae</taxon>
        <taxon>rosids</taxon>
        <taxon>fabids</taxon>
        <taxon>Fabales</taxon>
        <taxon>Fabaceae</taxon>
        <taxon>Papilionoideae</taxon>
        <taxon>50 kb inversion clade</taxon>
        <taxon>NPAAA clade</taxon>
        <taxon>indigoferoid/millettioid clade</taxon>
        <taxon>Phaseoleae</taxon>
        <taxon>Vigna</taxon>
    </lineage>
</organism>
<reference evidence="2 3" key="1">
    <citation type="submission" date="2020-05" db="EMBL/GenBank/DDBJ databases">
        <title>Vigna angularis (adzuki bean) Var. LongXiaoDou No. 4 denovo assembly.</title>
        <authorList>
            <person name="Xiang H."/>
        </authorList>
    </citation>
    <scope>NUCLEOTIDE SEQUENCE [LARGE SCALE GENOMIC DNA]</scope>
    <source>
        <tissue evidence="2">Leaf</tissue>
    </source>
</reference>
<feature type="region of interest" description="Disordered" evidence="1">
    <location>
        <begin position="106"/>
        <end position="139"/>
    </location>
</feature>
<feature type="region of interest" description="Disordered" evidence="1">
    <location>
        <begin position="57"/>
        <end position="82"/>
    </location>
</feature>
<comment type="caution">
    <text evidence="2">The sequence shown here is derived from an EMBL/GenBank/DDBJ whole genome shotgun (WGS) entry which is preliminary data.</text>
</comment>
<sequence>MVENVAVKPPQHRPPPPLHLHPHQPLLHRRNLHILLHGRHLPPLPPPLLHLMVASLSTSNGSGTNPPPSSAPFSSTPKAASLPCTKVNTLELTNECEGGRNAAMEVQITHRPQPGEPDTTPVEPNKHAHTLPGTGYGTV</sequence>
<feature type="compositionally biased region" description="Low complexity" evidence="1">
    <location>
        <begin position="71"/>
        <end position="81"/>
    </location>
</feature>
<dbReference type="AlphaFoldDB" id="A0A8T0KAK2"/>
<gene>
    <name evidence="2" type="ORF">HKW66_Vig0228760</name>
</gene>
<evidence type="ECO:0000313" key="3">
    <source>
        <dbReference type="Proteomes" id="UP000743370"/>
    </source>
</evidence>
<accession>A0A8T0KAK2</accession>
<evidence type="ECO:0000313" key="2">
    <source>
        <dbReference type="EMBL" id="KAG2396601.1"/>
    </source>
</evidence>
<feature type="region of interest" description="Disordered" evidence="1">
    <location>
        <begin position="1"/>
        <end position="22"/>
    </location>
</feature>
<dbReference type="Proteomes" id="UP000743370">
    <property type="component" value="Unassembled WGS sequence"/>
</dbReference>
<evidence type="ECO:0000256" key="1">
    <source>
        <dbReference type="SAM" id="MobiDB-lite"/>
    </source>
</evidence>
<dbReference type="EMBL" id="JABFOF010000005">
    <property type="protein sequence ID" value="KAG2396601.1"/>
    <property type="molecule type" value="Genomic_DNA"/>
</dbReference>
<protein>
    <submittedName>
        <fullName evidence="2">Uncharacterized protein</fullName>
    </submittedName>
</protein>
<proteinExistence type="predicted"/>